<proteinExistence type="predicted"/>
<protein>
    <submittedName>
        <fullName evidence="2">ImmA/IrrE family metallo-endopeptidase</fullName>
    </submittedName>
</protein>
<reference evidence="2 3" key="1">
    <citation type="submission" date="2019-06" db="EMBL/GenBank/DDBJ databases">
        <title>Genome sequence of Ureibacillus terrenus.</title>
        <authorList>
            <person name="Maclea K.S."/>
            <person name="Simoes M."/>
        </authorList>
    </citation>
    <scope>NUCLEOTIDE SEQUENCE [LARGE SCALE GENOMIC DNA]</scope>
    <source>
        <strain evidence="2 3">ATCC BAA-384</strain>
    </source>
</reference>
<organism evidence="2 3">
    <name type="scientific">Ureibacillus terrenus</name>
    <dbReference type="NCBI Taxonomy" id="118246"/>
    <lineage>
        <taxon>Bacteria</taxon>
        <taxon>Bacillati</taxon>
        <taxon>Bacillota</taxon>
        <taxon>Bacilli</taxon>
        <taxon>Bacillales</taxon>
        <taxon>Caryophanaceae</taxon>
        <taxon>Ureibacillus</taxon>
    </lineage>
</organism>
<evidence type="ECO:0000313" key="2">
    <source>
        <dbReference type="EMBL" id="TQE88662.1"/>
    </source>
</evidence>
<comment type="caution">
    <text evidence="2">The sequence shown here is derived from an EMBL/GenBank/DDBJ whole genome shotgun (WGS) entry which is preliminary data.</text>
</comment>
<keyword evidence="3" id="KW-1185">Reference proteome</keyword>
<dbReference type="Pfam" id="PF06114">
    <property type="entry name" value="Peptidase_M78"/>
    <property type="match status" value="1"/>
</dbReference>
<feature type="domain" description="IrrE N-terminal-like" evidence="1">
    <location>
        <begin position="46"/>
        <end position="141"/>
    </location>
</feature>
<dbReference type="InterPro" id="IPR010359">
    <property type="entry name" value="IrrE_HExxH"/>
</dbReference>
<evidence type="ECO:0000259" key="1">
    <source>
        <dbReference type="Pfam" id="PF06114"/>
    </source>
</evidence>
<accession>A0A540UVZ3</accession>
<sequence length="165" mass="19408">MFLEDFVKELYTKMGIIEPHQLNYQDIISHLGIKLLYWYEPSQALFSKDRPYIFLNIHLSKQQKWQDFCHELGHVLLHAGNQRRLSAEFVKYQEAKANLFMYHACVPSFMLNKLEINDFSSETINLVADLFCVEGPFAAKRLEQYINHKLGTICELKPSNQYETS</sequence>
<dbReference type="OrthoDB" id="2417909at2"/>
<gene>
    <name evidence="2" type="ORF">FKZ59_13555</name>
</gene>
<name>A0A540UVZ3_9BACL</name>
<dbReference type="EMBL" id="VIGD01000027">
    <property type="protein sequence ID" value="TQE88662.1"/>
    <property type="molecule type" value="Genomic_DNA"/>
</dbReference>
<evidence type="ECO:0000313" key="3">
    <source>
        <dbReference type="Proteomes" id="UP000315753"/>
    </source>
</evidence>
<dbReference type="AlphaFoldDB" id="A0A540UVZ3"/>
<dbReference type="Gene3D" id="1.10.10.2910">
    <property type="match status" value="1"/>
</dbReference>
<dbReference type="Proteomes" id="UP000315753">
    <property type="component" value="Unassembled WGS sequence"/>
</dbReference>
<dbReference type="RefSeq" id="WP_141603290.1">
    <property type="nucleotide sequence ID" value="NZ_VIGD01000027.1"/>
</dbReference>